<dbReference type="EMBL" id="JACCCV010000002">
    <property type="protein sequence ID" value="NYF52374.1"/>
    <property type="molecule type" value="Genomic_DNA"/>
</dbReference>
<gene>
    <name evidence="10" type="ORF">HDF12_002773</name>
</gene>
<keyword evidence="10" id="KW-0449">Lipoprotein</keyword>
<evidence type="ECO:0000313" key="10">
    <source>
        <dbReference type="EMBL" id="NYF52374.1"/>
    </source>
</evidence>
<proteinExistence type="inferred from homology"/>
<dbReference type="AlphaFoldDB" id="A0A7Y9NMZ3"/>
<feature type="transmembrane region" description="Helical" evidence="7">
    <location>
        <begin position="341"/>
        <end position="369"/>
    </location>
</feature>
<comment type="caution">
    <text evidence="10">The sequence shown here is derived from an EMBL/GenBank/DDBJ whole genome shotgun (WGS) entry which is preliminary data.</text>
</comment>
<reference evidence="10 11" key="1">
    <citation type="submission" date="2020-07" db="EMBL/GenBank/DDBJ databases">
        <title>Genomic Encyclopedia of Type Strains, Phase IV (KMG-V): Genome sequencing to study the core and pangenomes of soil and plant-associated prokaryotes.</title>
        <authorList>
            <person name="Whitman W."/>
        </authorList>
    </citation>
    <scope>NUCLEOTIDE SEQUENCE [LARGE SCALE GENOMIC DNA]</scope>
    <source>
        <strain evidence="10 11">M8UP30</strain>
    </source>
</reference>
<dbReference type="PANTHER" id="PTHR30489:SF0">
    <property type="entry name" value="LIPOPROTEIN-RELEASING SYSTEM TRANSMEMBRANE PROTEIN LOLE"/>
    <property type="match status" value="1"/>
</dbReference>
<evidence type="ECO:0000256" key="6">
    <source>
        <dbReference type="ARBA" id="ARBA00023136"/>
    </source>
</evidence>
<evidence type="ECO:0000256" key="4">
    <source>
        <dbReference type="ARBA" id="ARBA00022692"/>
    </source>
</evidence>
<dbReference type="Pfam" id="PF12704">
    <property type="entry name" value="MacB_PCD"/>
    <property type="match status" value="1"/>
</dbReference>
<dbReference type="GO" id="GO:0044874">
    <property type="term" value="P:lipoprotein localization to outer membrane"/>
    <property type="evidence" value="ECO:0007669"/>
    <property type="project" value="TreeGrafter"/>
</dbReference>
<evidence type="ECO:0000256" key="7">
    <source>
        <dbReference type="SAM" id="Phobius"/>
    </source>
</evidence>
<evidence type="ECO:0000256" key="2">
    <source>
        <dbReference type="ARBA" id="ARBA00005236"/>
    </source>
</evidence>
<accession>A0A7Y9NMZ3</accession>
<dbReference type="InterPro" id="IPR003838">
    <property type="entry name" value="ABC3_permease_C"/>
</dbReference>
<name>A0A7Y9NMZ3_9BACT</name>
<dbReference type="InterPro" id="IPR025857">
    <property type="entry name" value="MacB_PCD"/>
</dbReference>
<dbReference type="PANTHER" id="PTHR30489">
    <property type="entry name" value="LIPOPROTEIN-RELEASING SYSTEM TRANSMEMBRANE PROTEIN LOLE"/>
    <property type="match status" value="1"/>
</dbReference>
<feature type="transmembrane region" description="Helical" evidence="7">
    <location>
        <begin position="389"/>
        <end position="413"/>
    </location>
</feature>
<feature type="transmembrane region" description="Helical" evidence="7">
    <location>
        <begin position="20"/>
        <end position="45"/>
    </location>
</feature>
<evidence type="ECO:0000313" key="11">
    <source>
        <dbReference type="Proteomes" id="UP000534186"/>
    </source>
</evidence>
<feature type="domain" description="ABC3 transporter permease C-terminal" evidence="8">
    <location>
        <begin position="298"/>
        <end position="420"/>
    </location>
</feature>
<sequence length="430" mass="45958">MRFEFFIAARYLRAKRRQAVVGVITAISVIGVAAGVASLIIALAITNGMRRDLQERLVGSTSHVDLMRVAGDGIRDWRPLLARLRGVPHVVAAAPGLYGQVLISKGARSGGGLVKGVIPADEKTVGDLLQSVVQGSAAALEPVAVAAAPCGSGTSARNDCGGGVSREIPPIVIGQDMAESLGAKVGDGVLVTSPQGELTPLGLVPKYERFQLAGIFKSGFYQYDSSYAFLRLVDAQRLFSEPDLISVISFKVDDLYHADRVGRAIEDAAGKGFQTTNWMEQNRELFRALKLEQVVTFIVLALIVCVAALNILIALTMMVMEKTRDIAVLMSFGVRADQVRRIFLMQGLLISVIGTVLGLILGYGLSWLGGHYRFIRLDAAVYSIDYLPFAPRVVDAVIVAAVSLGVSLIATIYPSGSAAKVLPAEALRYE</sequence>
<dbReference type="GO" id="GO:0098797">
    <property type="term" value="C:plasma membrane protein complex"/>
    <property type="evidence" value="ECO:0007669"/>
    <property type="project" value="TreeGrafter"/>
</dbReference>
<dbReference type="Proteomes" id="UP000534186">
    <property type="component" value="Unassembled WGS sequence"/>
</dbReference>
<evidence type="ECO:0000259" key="9">
    <source>
        <dbReference type="Pfam" id="PF12704"/>
    </source>
</evidence>
<comment type="subcellular location">
    <subcellularLocation>
        <location evidence="1">Cell membrane</location>
        <topology evidence="1">Multi-pass membrane protein</topology>
    </subcellularLocation>
</comment>
<evidence type="ECO:0000259" key="8">
    <source>
        <dbReference type="Pfam" id="PF02687"/>
    </source>
</evidence>
<feature type="domain" description="MacB-like periplasmic core" evidence="9">
    <location>
        <begin position="25"/>
        <end position="267"/>
    </location>
</feature>
<keyword evidence="6 7" id="KW-0472">Membrane</keyword>
<evidence type="ECO:0000256" key="3">
    <source>
        <dbReference type="ARBA" id="ARBA00022475"/>
    </source>
</evidence>
<keyword evidence="4 7" id="KW-0812">Transmembrane</keyword>
<comment type="similarity">
    <text evidence="2">Belongs to the ABC-4 integral membrane protein family. LolC/E subfamily.</text>
</comment>
<evidence type="ECO:0000256" key="5">
    <source>
        <dbReference type="ARBA" id="ARBA00022989"/>
    </source>
</evidence>
<keyword evidence="3" id="KW-1003">Cell membrane</keyword>
<feature type="transmembrane region" description="Helical" evidence="7">
    <location>
        <begin position="294"/>
        <end position="320"/>
    </location>
</feature>
<organism evidence="10 11">
    <name type="scientific">Tunturiibacter lichenicola</name>
    <dbReference type="NCBI Taxonomy" id="2051959"/>
    <lineage>
        <taxon>Bacteria</taxon>
        <taxon>Pseudomonadati</taxon>
        <taxon>Acidobacteriota</taxon>
        <taxon>Terriglobia</taxon>
        <taxon>Terriglobales</taxon>
        <taxon>Acidobacteriaceae</taxon>
        <taxon>Tunturiibacter</taxon>
    </lineage>
</organism>
<evidence type="ECO:0000256" key="1">
    <source>
        <dbReference type="ARBA" id="ARBA00004651"/>
    </source>
</evidence>
<dbReference type="Pfam" id="PF02687">
    <property type="entry name" value="FtsX"/>
    <property type="match status" value="1"/>
</dbReference>
<keyword evidence="5 7" id="KW-1133">Transmembrane helix</keyword>
<dbReference type="InterPro" id="IPR051447">
    <property type="entry name" value="Lipoprotein-release_system"/>
</dbReference>
<protein>
    <submittedName>
        <fullName evidence="10">Lipoprotein-releasing system permease protein</fullName>
    </submittedName>
</protein>